<comment type="caution">
    <text evidence="5">The sequence shown here is derived from an EMBL/GenBank/DDBJ whole genome shotgun (WGS) entry which is preliminary data.</text>
</comment>
<dbReference type="InterPro" id="IPR037171">
    <property type="entry name" value="NagB/RpiA_transferase-like"/>
</dbReference>
<dbReference type="PIRSF" id="PIRSF006806">
    <property type="entry name" value="FTHF_cligase"/>
    <property type="match status" value="1"/>
</dbReference>
<keyword evidence="4" id="KW-0460">Magnesium</keyword>
<sequence length="199" mass="22704">MQNLLKSNLRVTSLQRRLALSSGDVARRSDKLRERLFREFPVNAWQWLHLFLPLDKQNEPDTWNIVRWVWGEQLPLRLAVPVVQPDRVSLKHYELTPEGQLRANRWGIEEPVPDPINAPEVLPTQLDAVLVPLLAVDAAGHRVGYGGGFYDRFLAQCRPDTQLIGLNLLNDAPVRGIADVLTTDVPLHACITPDRVWRF</sequence>
<dbReference type="RefSeq" id="WP_345237944.1">
    <property type="nucleotide sequence ID" value="NZ_BAABGZ010000079.1"/>
</dbReference>
<proteinExistence type="inferred from homology"/>
<comment type="catalytic activity">
    <reaction evidence="4">
        <text>(6S)-5-formyl-5,6,7,8-tetrahydrofolate + ATP = (6R)-5,10-methenyltetrahydrofolate + ADP + phosphate</text>
        <dbReference type="Rhea" id="RHEA:10488"/>
        <dbReference type="ChEBI" id="CHEBI:30616"/>
        <dbReference type="ChEBI" id="CHEBI:43474"/>
        <dbReference type="ChEBI" id="CHEBI:57455"/>
        <dbReference type="ChEBI" id="CHEBI:57457"/>
        <dbReference type="ChEBI" id="CHEBI:456216"/>
        <dbReference type="EC" id="6.3.3.2"/>
    </reaction>
</comment>
<keyword evidence="3 4" id="KW-0067">ATP-binding</keyword>
<dbReference type="Gene3D" id="3.40.50.10420">
    <property type="entry name" value="NagB/RpiA/CoA transferase-like"/>
    <property type="match status" value="1"/>
</dbReference>
<comment type="cofactor">
    <cofactor evidence="4">
        <name>Mg(2+)</name>
        <dbReference type="ChEBI" id="CHEBI:18420"/>
    </cofactor>
</comment>
<evidence type="ECO:0000313" key="5">
    <source>
        <dbReference type="EMBL" id="GAA4367996.1"/>
    </source>
</evidence>
<gene>
    <name evidence="5" type="ORF">GCM10023185_40310</name>
</gene>
<keyword evidence="2 4" id="KW-0547">Nucleotide-binding</keyword>
<dbReference type="Proteomes" id="UP001501153">
    <property type="component" value="Unassembled WGS sequence"/>
</dbReference>
<accession>A0ABP8IR49</accession>
<keyword evidence="4" id="KW-0479">Metal-binding</keyword>
<dbReference type="NCBIfam" id="TIGR02727">
    <property type="entry name" value="MTHFS_bact"/>
    <property type="match status" value="1"/>
</dbReference>
<dbReference type="Pfam" id="PF01812">
    <property type="entry name" value="5-FTHF_cyc-lig"/>
    <property type="match status" value="1"/>
</dbReference>
<evidence type="ECO:0000313" key="6">
    <source>
        <dbReference type="Proteomes" id="UP001501153"/>
    </source>
</evidence>
<evidence type="ECO:0000256" key="2">
    <source>
        <dbReference type="ARBA" id="ARBA00022741"/>
    </source>
</evidence>
<dbReference type="PANTHER" id="PTHR23407">
    <property type="entry name" value="ATPASE INHIBITOR/5-FORMYLTETRAHYDROFOLATE CYCLO-LIGASE"/>
    <property type="match status" value="1"/>
</dbReference>
<dbReference type="PANTHER" id="PTHR23407:SF1">
    <property type="entry name" value="5-FORMYLTETRAHYDROFOLATE CYCLO-LIGASE"/>
    <property type="match status" value="1"/>
</dbReference>
<name>A0ABP8IR49_9BACT</name>
<dbReference type="EC" id="6.3.3.2" evidence="4"/>
<dbReference type="InterPro" id="IPR024185">
    <property type="entry name" value="FTHF_cligase-like_sf"/>
</dbReference>
<dbReference type="InterPro" id="IPR002698">
    <property type="entry name" value="FTHF_cligase"/>
</dbReference>
<reference evidence="6" key="1">
    <citation type="journal article" date="2019" name="Int. J. Syst. Evol. Microbiol.">
        <title>The Global Catalogue of Microorganisms (GCM) 10K type strain sequencing project: providing services to taxonomists for standard genome sequencing and annotation.</title>
        <authorList>
            <consortium name="The Broad Institute Genomics Platform"/>
            <consortium name="The Broad Institute Genome Sequencing Center for Infectious Disease"/>
            <person name="Wu L."/>
            <person name="Ma J."/>
        </authorList>
    </citation>
    <scope>NUCLEOTIDE SEQUENCE [LARGE SCALE GENOMIC DNA]</scope>
    <source>
        <strain evidence="6">JCM 17923</strain>
    </source>
</reference>
<evidence type="ECO:0000256" key="4">
    <source>
        <dbReference type="RuleBase" id="RU361279"/>
    </source>
</evidence>
<comment type="similarity">
    <text evidence="1 4">Belongs to the 5-formyltetrahydrofolate cyclo-ligase family.</text>
</comment>
<protein>
    <recommendedName>
        <fullName evidence="4">5-formyltetrahydrofolate cyclo-ligase</fullName>
        <ecNumber evidence="4">6.3.3.2</ecNumber>
    </recommendedName>
</protein>
<evidence type="ECO:0000256" key="1">
    <source>
        <dbReference type="ARBA" id="ARBA00010638"/>
    </source>
</evidence>
<dbReference type="EMBL" id="BAABGZ010000079">
    <property type="protein sequence ID" value="GAA4367996.1"/>
    <property type="molecule type" value="Genomic_DNA"/>
</dbReference>
<dbReference type="SUPFAM" id="SSF100950">
    <property type="entry name" value="NagB/RpiA/CoA transferase-like"/>
    <property type="match status" value="1"/>
</dbReference>
<organism evidence="5 6">
    <name type="scientific">Hymenobacter saemangeumensis</name>
    <dbReference type="NCBI Taxonomy" id="1084522"/>
    <lineage>
        <taxon>Bacteria</taxon>
        <taxon>Pseudomonadati</taxon>
        <taxon>Bacteroidota</taxon>
        <taxon>Cytophagia</taxon>
        <taxon>Cytophagales</taxon>
        <taxon>Hymenobacteraceae</taxon>
        <taxon>Hymenobacter</taxon>
    </lineage>
</organism>
<keyword evidence="6" id="KW-1185">Reference proteome</keyword>
<evidence type="ECO:0000256" key="3">
    <source>
        <dbReference type="ARBA" id="ARBA00022840"/>
    </source>
</evidence>